<reference evidence="1" key="2">
    <citation type="journal article" date="2007" name="Science">
        <title>Draft genome sequence of the sexually transmitted pathogen Trichomonas vaginalis.</title>
        <authorList>
            <person name="Carlton J.M."/>
            <person name="Hirt R.P."/>
            <person name="Silva J.C."/>
            <person name="Delcher A.L."/>
            <person name="Schatz M."/>
            <person name="Zhao Q."/>
            <person name="Wortman J.R."/>
            <person name="Bidwell S.L."/>
            <person name="Alsmark U.C.M."/>
            <person name="Besteiro S."/>
            <person name="Sicheritz-Ponten T."/>
            <person name="Noel C.J."/>
            <person name="Dacks J.B."/>
            <person name="Foster P.G."/>
            <person name="Simillion C."/>
            <person name="Van de Peer Y."/>
            <person name="Miranda-Saavedra D."/>
            <person name="Barton G.J."/>
            <person name="Westrop G.D."/>
            <person name="Mueller S."/>
            <person name="Dessi D."/>
            <person name="Fiori P.L."/>
            <person name="Ren Q."/>
            <person name="Paulsen I."/>
            <person name="Zhang H."/>
            <person name="Bastida-Corcuera F.D."/>
            <person name="Simoes-Barbosa A."/>
            <person name="Brown M.T."/>
            <person name="Hayes R.D."/>
            <person name="Mukherjee M."/>
            <person name="Okumura C.Y."/>
            <person name="Schneider R."/>
            <person name="Smith A.J."/>
            <person name="Vanacova S."/>
            <person name="Villalvazo M."/>
            <person name="Haas B.J."/>
            <person name="Pertea M."/>
            <person name="Feldblyum T.V."/>
            <person name="Utterback T.R."/>
            <person name="Shu C.L."/>
            <person name="Osoegawa K."/>
            <person name="de Jong P.J."/>
            <person name="Hrdy I."/>
            <person name="Horvathova L."/>
            <person name="Zubacova Z."/>
            <person name="Dolezal P."/>
            <person name="Malik S.B."/>
            <person name="Logsdon J.M. Jr."/>
            <person name="Henze K."/>
            <person name="Gupta A."/>
            <person name="Wang C.C."/>
            <person name="Dunne R.L."/>
            <person name="Upcroft J.A."/>
            <person name="Upcroft P."/>
            <person name="White O."/>
            <person name="Salzberg S.L."/>
            <person name="Tang P."/>
            <person name="Chiu C.-H."/>
            <person name="Lee Y.-S."/>
            <person name="Embley T.M."/>
            <person name="Coombs G.H."/>
            <person name="Mottram J.C."/>
            <person name="Tachezy J."/>
            <person name="Fraser-Liggett C.M."/>
            <person name="Johnson P.J."/>
        </authorList>
    </citation>
    <scope>NUCLEOTIDE SEQUENCE [LARGE SCALE GENOMIC DNA]</scope>
    <source>
        <strain evidence="1">G3</strain>
    </source>
</reference>
<keyword evidence="2" id="KW-1185">Reference proteome</keyword>
<dbReference type="Proteomes" id="UP000001542">
    <property type="component" value="Unassembled WGS sequence"/>
</dbReference>
<gene>
    <name evidence="1" type="ORF">TVAG_272770</name>
</gene>
<dbReference type="InParanoid" id="A2F0F7"/>
<evidence type="ECO:0000313" key="1">
    <source>
        <dbReference type="EMBL" id="EAY01594.1"/>
    </source>
</evidence>
<name>A2F0F7_TRIV3</name>
<dbReference type="AlphaFoldDB" id="A2F0F7"/>
<accession>A2F0F7</accession>
<reference evidence="1" key="1">
    <citation type="submission" date="2006-10" db="EMBL/GenBank/DDBJ databases">
        <authorList>
            <person name="Amadeo P."/>
            <person name="Zhao Q."/>
            <person name="Wortman J."/>
            <person name="Fraser-Liggett C."/>
            <person name="Carlton J."/>
        </authorList>
    </citation>
    <scope>NUCLEOTIDE SEQUENCE</scope>
    <source>
        <strain evidence="1">G3</strain>
    </source>
</reference>
<proteinExistence type="predicted"/>
<protein>
    <submittedName>
        <fullName evidence="1">Uncharacterized protein</fullName>
    </submittedName>
</protein>
<sequence length="78" mass="9124">MQHPPPDPPCEVDQAIGYLQYSRFVIAAELHGNIRFVKDPQLVHQSWVWWHCVPPYPILVNLTLYKTANVHFTTRTQN</sequence>
<evidence type="ECO:0000313" key="2">
    <source>
        <dbReference type="Proteomes" id="UP000001542"/>
    </source>
</evidence>
<organism evidence="1 2">
    <name type="scientific">Trichomonas vaginalis (strain ATCC PRA-98 / G3)</name>
    <dbReference type="NCBI Taxonomy" id="412133"/>
    <lineage>
        <taxon>Eukaryota</taxon>
        <taxon>Metamonada</taxon>
        <taxon>Parabasalia</taxon>
        <taxon>Trichomonadida</taxon>
        <taxon>Trichomonadidae</taxon>
        <taxon>Trichomonas</taxon>
    </lineage>
</organism>
<dbReference type="EMBL" id="DS113562">
    <property type="protein sequence ID" value="EAY01594.1"/>
    <property type="molecule type" value="Genomic_DNA"/>
</dbReference>